<gene>
    <name evidence="4" type="ORF">EV212_11211</name>
</gene>
<feature type="domain" description="HTH cro/C1-type" evidence="3">
    <location>
        <begin position="8"/>
        <end position="62"/>
    </location>
</feature>
<evidence type="ECO:0000313" key="4">
    <source>
        <dbReference type="EMBL" id="TCO83536.1"/>
    </source>
</evidence>
<evidence type="ECO:0000259" key="3">
    <source>
        <dbReference type="PROSITE" id="PS50943"/>
    </source>
</evidence>
<dbReference type="SUPFAM" id="SSF47413">
    <property type="entry name" value="lambda repressor-like DNA-binding domains"/>
    <property type="match status" value="1"/>
</dbReference>
<accession>A0A4R2LJX4</accession>
<dbReference type="InterPro" id="IPR001387">
    <property type="entry name" value="Cro/C1-type_HTH"/>
</dbReference>
<dbReference type="RefSeq" id="WP_165873360.1">
    <property type="nucleotide sequence ID" value="NZ_JANKAQ010000013.1"/>
</dbReference>
<evidence type="ECO:0000256" key="2">
    <source>
        <dbReference type="SAM" id="Phobius"/>
    </source>
</evidence>
<dbReference type="PANTHER" id="PTHR46558">
    <property type="entry name" value="TRACRIPTIONAL REGULATORY PROTEIN-RELATED-RELATED"/>
    <property type="match status" value="1"/>
</dbReference>
<keyword evidence="5" id="KW-1185">Reference proteome</keyword>
<feature type="transmembrane region" description="Helical" evidence="2">
    <location>
        <begin position="242"/>
        <end position="263"/>
    </location>
</feature>
<protein>
    <submittedName>
        <fullName evidence="4">Helix-turn-helix protein</fullName>
    </submittedName>
</protein>
<dbReference type="Pfam" id="PF01381">
    <property type="entry name" value="HTH_3"/>
    <property type="match status" value="1"/>
</dbReference>
<evidence type="ECO:0000256" key="1">
    <source>
        <dbReference type="ARBA" id="ARBA00023125"/>
    </source>
</evidence>
<comment type="caution">
    <text evidence="4">The sequence shown here is derived from an EMBL/GenBank/DDBJ whole genome shotgun (WGS) entry which is preliminary data.</text>
</comment>
<dbReference type="GO" id="GO:0003677">
    <property type="term" value="F:DNA binding"/>
    <property type="evidence" value="ECO:0007669"/>
    <property type="project" value="UniProtKB-KW"/>
</dbReference>
<proteinExistence type="predicted"/>
<dbReference type="InterPro" id="IPR010982">
    <property type="entry name" value="Lambda_DNA-bd_dom_sf"/>
</dbReference>
<feature type="transmembrane region" description="Helical" evidence="2">
    <location>
        <begin position="121"/>
        <end position="143"/>
    </location>
</feature>
<feature type="transmembrane region" description="Helical" evidence="2">
    <location>
        <begin position="212"/>
        <end position="230"/>
    </location>
</feature>
<dbReference type="AlphaFoldDB" id="A0A4R2LJX4"/>
<keyword evidence="2" id="KW-1133">Transmembrane helix</keyword>
<dbReference type="SMART" id="SM00530">
    <property type="entry name" value="HTH_XRE"/>
    <property type="match status" value="1"/>
</dbReference>
<feature type="transmembrane region" description="Helical" evidence="2">
    <location>
        <begin position="180"/>
        <end position="205"/>
    </location>
</feature>
<keyword evidence="2" id="KW-0472">Membrane</keyword>
<feature type="transmembrane region" description="Helical" evidence="2">
    <location>
        <begin position="88"/>
        <end position="109"/>
    </location>
</feature>
<dbReference type="Gene3D" id="1.10.260.40">
    <property type="entry name" value="lambda repressor-like DNA-binding domains"/>
    <property type="match status" value="1"/>
</dbReference>
<dbReference type="EMBL" id="SLXA01000012">
    <property type="protein sequence ID" value="TCO83536.1"/>
    <property type="molecule type" value="Genomic_DNA"/>
</dbReference>
<keyword evidence="2" id="KW-0812">Transmembrane</keyword>
<dbReference type="Proteomes" id="UP000295711">
    <property type="component" value="Unassembled WGS sequence"/>
</dbReference>
<name>A0A4R2LJX4_9FIRM</name>
<feature type="transmembrane region" description="Helical" evidence="2">
    <location>
        <begin position="155"/>
        <end position="174"/>
    </location>
</feature>
<sequence>MVEFGEQLRKAREAKGMTQQSLAEQLYVTRQSVSRWECGDRYPDLLTTKKISQILEVSLDDLLSGKEMTKLVERNPVIENKLANSIMIALYAFIVFSFTVTVVDIIIRFPLQSGAIDYSDIQVIAINVLGLILQIAFFVYGLIHAIRGTLSPKRMGIVISAYFIAMCITGSDNISRGATWQLISLAVMLIIPNMLGAIASFLYFVSAKNNKSLPILISIACIWGIVRIILANYEMIRYAGQYVSMNTTLGLLLKICIYILILYQTYVLNKKRKNAIEISEQ</sequence>
<dbReference type="PROSITE" id="PS50943">
    <property type="entry name" value="HTH_CROC1"/>
    <property type="match status" value="1"/>
</dbReference>
<reference evidence="4 5" key="1">
    <citation type="submission" date="2019-03" db="EMBL/GenBank/DDBJ databases">
        <title>Genomic Encyclopedia of Type Strains, Phase IV (KMG-IV): sequencing the most valuable type-strain genomes for metagenomic binning, comparative biology and taxonomic classification.</title>
        <authorList>
            <person name="Goeker M."/>
        </authorList>
    </citation>
    <scope>NUCLEOTIDE SEQUENCE [LARGE SCALE GENOMIC DNA]</scope>
    <source>
        <strain evidence="4 5">DSM 28559</strain>
    </source>
</reference>
<evidence type="ECO:0000313" key="5">
    <source>
        <dbReference type="Proteomes" id="UP000295711"/>
    </source>
</evidence>
<organism evidence="4 5">
    <name type="scientific">Frisingicoccus caecimuris</name>
    <dbReference type="NCBI Taxonomy" id="1796636"/>
    <lineage>
        <taxon>Bacteria</taxon>
        <taxon>Bacillati</taxon>
        <taxon>Bacillota</taxon>
        <taxon>Clostridia</taxon>
        <taxon>Lachnospirales</taxon>
        <taxon>Lachnospiraceae</taxon>
        <taxon>Frisingicoccus</taxon>
    </lineage>
</organism>
<dbReference type="CDD" id="cd00093">
    <property type="entry name" value="HTH_XRE"/>
    <property type="match status" value="1"/>
</dbReference>
<dbReference type="PANTHER" id="PTHR46558:SF4">
    <property type="entry name" value="DNA-BIDING PHAGE PROTEIN"/>
    <property type="match status" value="1"/>
</dbReference>
<keyword evidence="1" id="KW-0238">DNA-binding</keyword>